<evidence type="ECO:0000256" key="1">
    <source>
        <dbReference type="SAM" id="MobiDB-lite"/>
    </source>
</evidence>
<dbReference type="PANTHER" id="PTHR13366">
    <property type="entry name" value="MALARIA ANTIGEN-RELATED"/>
    <property type="match status" value="1"/>
</dbReference>
<protein>
    <recommendedName>
        <fullName evidence="2">DUF4042 domain-containing protein</fullName>
    </recommendedName>
</protein>
<proteinExistence type="predicted"/>
<name>A0ABQ8BBV2_BRANA</name>
<dbReference type="InterPro" id="IPR016024">
    <property type="entry name" value="ARM-type_fold"/>
</dbReference>
<accession>A0ABQ8BBV2</accession>
<evidence type="ECO:0000313" key="4">
    <source>
        <dbReference type="Proteomes" id="UP000824890"/>
    </source>
</evidence>
<dbReference type="EMBL" id="JAGKQM010000011">
    <property type="protein sequence ID" value="KAH0902292.1"/>
    <property type="molecule type" value="Genomic_DNA"/>
</dbReference>
<gene>
    <name evidence="3" type="ORF">HID58_041795</name>
</gene>
<dbReference type="Pfam" id="PF13251">
    <property type="entry name" value="DUF4042"/>
    <property type="match status" value="1"/>
</dbReference>
<dbReference type="SUPFAM" id="SSF48371">
    <property type="entry name" value="ARM repeat"/>
    <property type="match status" value="1"/>
</dbReference>
<organism evidence="3 4">
    <name type="scientific">Brassica napus</name>
    <name type="common">Rape</name>
    <dbReference type="NCBI Taxonomy" id="3708"/>
    <lineage>
        <taxon>Eukaryota</taxon>
        <taxon>Viridiplantae</taxon>
        <taxon>Streptophyta</taxon>
        <taxon>Embryophyta</taxon>
        <taxon>Tracheophyta</taxon>
        <taxon>Spermatophyta</taxon>
        <taxon>Magnoliopsida</taxon>
        <taxon>eudicotyledons</taxon>
        <taxon>Gunneridae</taxon>
        <taxon>Pentapetalae</taxon>
        <taxon>rosids</taxon>
        <taxon>malvids</taxon>
        <taxon>Brassicales</taxon>
        <taxon>Brassicaceae</taxon>
        <taxon>Brassiceae</taxon>
        <taxon>Brassica</taxon>
    </lineage>
</organism>
<dbReference type="InterPro" id="IPR025283">
    <property type="entry name" value="DUF4042"/>
</dbReference>
<sequence length="1182" mass="130699">MFTAASAGKWRTAFLSLRDEISTTPQPPVPRLLQDLIFSHSNSLLSAVSLLPPHELTSDCLFLLDLVSKADGPDWIPVSLHTCQLIHDVCARVLVQQNSSSWPLFLHSFACVLEFLLRQPMPSPRSTAYSSRVEPVIQCFETLRRLAALYQRNSSHPENIHLVKFVLRIIPFLHHDLVASYGCSNQEPTGKKLLSLWDAMALAFDMFGGAFSVSGSLFPNDVCQSTLEVLRKVMDVLASKGQLVEDRSMWRFYSCLLDCVHVVLTNIKCPVSDHVSSFIAALRMFFCFGLNGPPQFSHPDVVRKDKQLNVKLSPLRSGVSKNANDTPYRPPHLRKRDDLNSKLPESCDWRRLSAQDSASSDVILSDSDFSDSDGSIRDSYSAQSSKVRIAAIVCIQASNNVLFLCGSHILLKFSVAVTYSVFYSSVKDLCQADSKSFTTQWMTLVPTNDVLKPRKLEATLMTCLLFDPHLKVRIASASALSTMMDGASSIFLQVAEYKESSKYGSFTPLSNSLGLVLMQLHTGILHLIHRDNHGRLLIQLFKFLLLLISSTPYSRMPGELLPKVIMSLHARITEGFSFKNDQTGLLVAAIGCLTAAFSTFPPQMNVHNMLLDETAAGFDGSERKSGVIFTLFRFAEQYSDASTCIEALQLLHFLLKDNMVAAQVLRAMALNYPTIVSACWERVSVLVYKLLQFAVVEDPAKTWKASVLDGCLRAISGFKGNEDLHFDRIIDTPFTSDCIRSIRISSAPSYGFENPEIAQEQLSQAGCYQWSEAIRKHIVLVLHSGSAVVRSTVVTCFAGITSSVFVSFSQQEREFVTSSIINAALHDKSPSVRSAACRAIGVVSCFPETSLSIGIYEKFILAVEANTRDPLISVRVTASWALANVCEALRYRVNDTSFGGSNTTSQVVDSLIECALRLTEDGDKVKANAVRALGSISKYVKLRCMTSNHDVLPSVHHHLSGAVDSTWLERTVQAFLSCVTTGNVKVQWNVCHALSNLFSNETVKLQDMDWAPSVFSILLLLLRDASNFKIRIQAAAALAVPVTPLAYGRSFPDVVKGVWHTLQNLNSDRETTPTNFKYKKSLENQLTSTMLHLLSLVSSGRCEALTDFLLKKASFLEEWLRGLCVTLKEEDNASGSGSTSTSGEKQKKELISRAIRSLARSLEAGHNPEMALKLQELDSNLN</sequence>
<evidence type="ECO:0000259" key="2">
    <source>
        <dbReference type="Pfam" id="PF13251"/>
    </source>
</evidence>
<dbReference type="InterPro" id="IPR052107">
    <property type="entry name" value="HEAT6"/>
</dbReference>
<feature type="domain" description="DUF4042" evidence="2">
    <location>
        <begin position="425"/>
        <end position="601"/>
    </location>
</feature>
<comment type="caution">
    <text evidence="3">The sequence shown here is derived from an EMBL/GenBank/DDBJ whole genome shotgun (WGS) entry which is preliminary data.</text>
</comment>
<feature type="compositionally biased region" description="Low complexity" evidence="1">
    <location>
        <begin position="1134"/>
        <end position="1143"/>
    </location>
</feature>
<dbReference type="Proteomes" id="UP000824890">
    <property type="component" value="Unassembled WGS sequence"/>
</dbReference>
<evidence type="ECO:0000313" key="3">
    <source>
        <dbReference type="EMBL" id="KAH0902292.1"/>
    </source>
</evidence>
<reference evidence="3 4" key="1">
    <citation type="submission" date="2021-05" db="EMBL/GenBank/DDBJ databases">
        <title>Genome Assembly of Synthetic Allotetraploid Brassica napus Reveals Homoeologous Exchanges between Subgenomes.</title>
        <authorList>
            <person name="Davis J.T."/>
        </authorList>
    </citation>
    <scope>NUCLEOTIDE SEQUENCE [LARGE SCALE GENOMIC DNA]</scope>
    <source>
        <strain evidence="4">cv. Da-Ae</strain>
        <tissue evidence="3">Seedling</tissue>
    </source>
</reference>
<feature type="region of interest" description="Disordered" evidence="1">
    <location>
        <begin position="1130"/>
        <end position="1149"/>
    </location>
</feature>
<dbReference type="Gene3D" id="1.25.10.10">
    <property type="entry name" value="Leucine-rich Repeat Variant"/>
    <property type="match status" value="2"/>
</dbReference>
<dbReference type="InterPro" id="IPR011989">
    <property type="entry name" value="ARM-like"/>
</dbReference>
<feature type="region of interest" description="Disordered" evidence="1">
    <location>
        <begin position="317"/>
        <end position="340"/>
    </location>
</feature>
<keyword evidence="4" id="KW-1185">Reference proteome</keyword>
<dbReference type="PANTHER" id="PTHR13366:SF0">
    <property type="entry name" value="HEAT REPEAT-CONTAINING PROTEIN 6"/>
    <property type="match status" value="1"/>
</dbReference>